<organism evidence="2 3">
    <name type="scientific">Nocardia arthritidis</name>
    <dbReference type="NCBI Taxonomy" id="228602"/>
    <lineage>
        <taxon>Bacteria</taxon>
        <taxon>Bacillati</taxon>
        <taxon>Actinomycetota</taxon>
        <taxon>Actinomycetes</taxon>
        <taxon>Mycobacteriales</taxon>
        <taxon>Nocardiaceae</taxon>
        <taxon>Nocardia</taxon>
    </lineage>
</organism>
<dbReference type="SUPFAM" id="SSF53335">
    <property type="entry name" value="S-adenosyl-L-methionine-dependent methyltransferases"/>
    <property type="match status" value="1"/>
</dbReference>
<dbReference type="Pfam" id="PF13649">
    <property type="entry name" value="Methyltransf_25"/>
    <property type="match status" value="1"/>
</dbReference>
<dbReference type="GO" id="GO:0032259">
    <property type="term" value="P:methylation"/>
    <property type="evidence" value="ECO:0007669"/>
    <property type="project" value="UniProtKB-KW"/>
</dbReference>
<dbReference type="GO" id="GO:0008168">
    <property type="term" value="F:methyltransferase activity"/>
    <property type="evidence" value="ECO:0007669"/>
    <property type="project" value="UniProtKB-KW"/>
</dbReference>
<dbReference type="AlphaFoldDB" id="A0A6G9YK33"/>
<keyword evidence="3" id="KW-1185">Reference proteome</keyword>
<evidence type="ECO:0000313" key="3">
    <source>
        <dbReference type="Proteomes" id="UP000503540"/>
    </source>
</evidence>
<keyword evidence="2" id="KW-0489">Methyltransferase</keyword>
<dbReference type="InterPro" id="IPR029063">
    <property type="entry name" value="SAM-dependent_MTases_sf"/>
</dbReference>
<evidence type="ECO:0000259" key="1">
    <source>
        <dbReference type="Pfam" id="PF13649"/>
    </source>
</evidence>
<gene>
    <name evidence="2" type="ORF">F5544_28850</name>
</gene>
<name>A0A6G9YK33_9NOCA</name>
<dbReference type="CDD" id="cd02440">
    <property type="entry name" value="AdoMet_MTases"/>
    <property type="match status" value="1"/>
</dbReference>
<dbReference type="Proteomes" id="UP000503540">
    <property type="component" value="Chromosome"/>
</dbReference>
<protein>
    <submittedName>
        <fullName evidence="2">Methyltransferase domain-containing protein</fullName>
    </submittedName>
</protein>
<sequence length="251" mass="27071">MSEQVTGVDAYAAAAEFYDLMATPYVAQVEPVLATLLSEVDTVAGPVVDIGAGTGLSTTMIADALPDAEVVAVEPAPAMRAVLLSRLAARKDLRERITVLPMGFLDTELPRRCAAVIALGVIGHFDPAARPRVWSTIAAALAPGGDAVVEIQRPGAVLAVPERRYTRARAGALHYEGWSRADPVDAESLVWRMTYRTYHEDRLLQEAVTEHRVWPANAERLAAEAESVGLRAVSADADTGLLRFTTERRTR</sequence>
<dbReference type="Gene3D" id="3.40.50.150">
    <property type="entry name" value="Vaccinia Virus protein VP39"/>
    <property type="match status" value="1"/>
</dbReference>
<dbReference type="RefSeq" id="WP_167476134.1">
    <property type="nucleotide sequence ID" value="NZ_CP046172.1"/>
</dbReference>
<dbReference type="KEGG" id="nah:F5544_28850"/>
<feature type="domain" description="Methyltransferase" evidence="1">
    <location>
        <begin position="47"/>
        <end position="145"/>
    </location>
</feature>
<reference evidence="2 3" key="1">
    <citation type="journal article" date="2019" name="ACS Chem. Biol.">
        <title>Identification and Mobilization of a Cryptic Antibiotic Biosynthesis Gene Locus from a Human-Pathogenic Nocardia Isolate.</title>
        <authorList>
            <person name="Herisse M."/>
            <person name="Ishida K."/>
            <person name="Porter J.L."/>
            <person name="Howden B."/>
            <person name="Hertweck C."/>
            <person name="Stinear T.P."/>
            <person name="Pidot S.J."/>
        </authorList>
    </citation>
    <scope>NUCLEOTIDE SEQUENCE [LARGE SCALE GENOMIC DNA]</scope>
    <source>
        <strain evidence="2 3">AUSMDU00012717</strain>
    </source>
</reference>
<dbReference type="EMBL" id="CP046172">
    <property type="protein sequence ID" value="QIS13619.1"/>
    <property type="molecule type" value="Genomic_DNA"/>
</dbReference>
<accession>A0A6G9YK33</accession>
<dbReference type="InterPro" id="IPR041698">
    <property type="entry name" value="Methyltransf_25"/>
</dbReference>
<keyword evidence="2" id="KW-0808">Transferase</keyword>
<proteinExistence type="predicted"/>
<evidence type="ECO:0000313" key="2">
    <source>
        <dbReference type="EMBL" id="QIS13619.1"/>
    </source>
</evidence>